<dbReference type="HOGENOM" id="CLU_3243120_0_0_1"/>
<reference evidence="1" key="2">
    <citation type="submission" date="2018-08" db="UniProtKB">
        <authorList>
            <consortium name="EnsemblPlants"/>
        </authorList>
    </citation>
    <scope>IDENTIFICATION</scope>
    <source>
        <strain evidence="1">Yugu1</strain>
    </source>
</reference>
<dbReference type="Gramene" id="KQL08299">
    <property type="protein sequence ID" value="KQL08299"/>
    <property type="gene ID" value="SETIT_005285mg"/>
</dbReference>
<organism evidence="1 2">
    <name type="scientific">Setaria italica</name>
    <name type="common">Foxtail millet</name>
    <name type="synonym">Panicum italicum</name>
    <dbReference type="NCBI Taxonomy" id="4555"/>
    <lineage>
        <taxon>Eukaryota</taxon>
        <taxon>Viridiplantae</taxon>
        <taxon>Streptophyta</taxon>
        <taxon>Embryophyta</taxon>
        <taxon>Tracheophyta</taxon>
        <taxon>Spermatophyta</taxon>
        <taxon>Magnoliopsida</taxon>
        <taxon>Liliopsida</taxon>
        <taxon>Poales</taxon>
        <taxon>Poaceae</taxon>
        <taxon>PACMAD clade</taxon>
        <taxon>Panicoideae</taxon>
        <taxon>Panicodae</taxon>
        <taxon>Paniceae</taxon>
        <taxon>Cenchrinae</taxon>
        <taxon>Setaria</taxon>
    </lineage>
</organism>
<dbReference type="InParanoid" id="K3XTM8"/>
<reference evidence="2" key="1">
    <citation type="journal article" date="2012" name="Nat. Biotechnol.">
        <title>Reference genome sequence of the model plant Setaria.</title>
        <authorList>
            <person name="Bennetzen J.L."/>
            <person name="Schmutz J."/>
            <person name="Wang H."/>
            <person name="Percifield R."/>
            <person name="Hawkins J."/>
            <person name="Pontaroli A.C."/>
            <person name="Estep M."/>
            <person name="Feng L."/>
            <person name="Vaughn J.N."/>
            <person name="Grimwood J."/>
            <person name="Jenkins J."/>
            <person name="Barry K."/>
            <person name="Lindquist E."/>
            <person name="Hellsten U."/>
            <person name="Deshpande S."/>
            <person name="Wang X."/>
            <person name="Wu X."/>
            <person name="Mitros T."/>
            <person name="Triplett J."/>
            <person name="Yang X."/>
            <person name="Ye C.Y."/>
            <person name="Mauro-Herrera M."/>
            <person name="Wang L."/>
            <person name="Li P."/>
            <person name="Sharma M."/>
            <person name="Sharma R."/>
            <person name="Ronald P.C."/>
            <person name="Panaud O."/>
            <person name="Kellogg E.A."/>
            <person name="Brutnell T.P."/>
            <person name="Doust A.N."/>
            <person name="Tuskan G.A."/>
            <person name="Rokhsar D."/>
            <person name="Devos K.M."/>
        </authorList>
    </citation>
    <scope>NUCLEOTIDE SEQUENCE [LARGE SCALE GENOMIC DNA]</scope>
    <source>
        <strain evidence="2">cv. Yugu1</strain>
    </source>
</reference>
<protein>
    <submittedName>
        <fullName evidence="1">Uncharacterized protein</fullName>
    </submittedName>
</protein>
<dbReference type="Proteomes" id="UP000004995">
    <property type="component" value="Unassembled WGS sequence"/>
</dbReference>
<evidence type="ECO:0000313" key="2">
    <source>
        <dbReference type="Proteomes" id="UP000004995"/>
    </source>
</evidence>
<dbReference type="EMBL" id="AGNK02003435">
    <property type="status" value="NOT_ANNOTATED_CDS"/>
    <property type="molecule type" value="Genomic_DNA"/>
</dbReference>
<dbReference type="AlphaFoldDB" id="K3XTM8"/>
<sequence>MLSNVGMVRTGETVNNACKRNPIHGTLSVQGTGKICPNIHVLK</sequence>
<accession>K3XTM8</accession>
<evidence type="ECO:0000313" key="1">
    <source>
        <dbReference type="EnsemblPlants" id="KQL08299"/>
    </source>
</evidence>
<keyword evidence="2" id="KW-1185">Reference proteome</keyword>
<dbReference type="EnsemblPlants" id="KQL08299">
    <property type="protein sequence ID" value="KQL08299"/>
    <property type="gene ID" value="SETIT_005285mg"/>
</dbReference>
<name>K3XTM8_SETIT</name>
<proteinExistence type="predicted"/>